<accession>A0A427AHP6</accession>
<evidence type="ECO:0000313" key="1">
    <source>
        <dbReference type="EMBL" id="RRT75662.1"/>
    </source>
</evidence>
<evidence type="ECO:0000313" key="2">
    <source>
        <dbReference type="Proteomes" id="UP000287651"/>
    </source>
</evidence>
<gene>
    <name evidence="1" type="ORF">B296_00031019</name>
</gene>
<protein>
    <submittedName>
        <fullName evidence="1">Uncharacterized protein</fullName>
    </submittedName>
</protein>
<name>A0A427AHP6_ENSVE</name>
<organism evidence="1 2">
    <name type="scientific">Ensete ventricosum</name>
    <name type="common">Abyssinian banana</name>
    <name type="synonym">Musa ensete</name>
    <dbReference type="NCBI Taxonomy" id="4639"/>
    <lineage>
        <taxon>Eukaryota</taxon>
        <taxon>Viridiplantae</taxon>
        <taxon>Streptophyta</taxon>
        <taxon>Embryophyta</taxon>
        <taxon>Tracheophyta</taxon>
        <taxon>Spermatophyta</taxon>
        <taxon>Magnoliopsida</taxon>
        <taxon>Liliopsida</taxon>
        <taxon>Zingiberales</taxon>
        <taxon>Musaceae</taxon>
        <taxon>Ensete</taxon>
    </lineage>
</organism>
<dbReference type="EMBL" id="AMZH03002413">
    <property type="protein sequence ID" value="RRT75662.1"/>
    <property type="molecule type" value="Genomic_DNA"/>
</dbReference>
<proteinExistence type="predicted"/>
<sequence>ADLPYHYWRCDLISDHVHDYFFAPHRLDSTPPIFVDPRTNPRFCSARSFSRSIPGHLGVKRGRETEAVGMGEDESAARGGHFGSAARGSRGVHYLAKCVLRGSAVLHAVQGHIRSPYSSDIVFGKVLALG</sequence>
<dbReference type="Proteomes" id="UP000287651">
    <property type="component" value="Unassembled WGS sequence"/>
</dbReference>
<comment type="caution">
    <text evidence="1">The sequence shown here is derived from an EMBL/GenBank/DDBJ whole genome shotgun (WGS) entry which is preliminary data.</text>
</comment>
<feature type="non-terminal residue" evidence="1">
    <location>
        <position position="1"/>
    </location>
</feature>
<dbReference type="AlphaFoldDB" id="A0A427AHP6"/>
<reference evidence="1 2" key="1">
    <citation type="journal article" date="2014" name="Agronomy (Basel)">
        <title>A Draft Genome Sequence for Ensete ventricosum, the Drought-Tolerant Tree Against Hunger.</title>
        <authorList>
            <person name="Harrison J."/>
            <person name="Moore K.A."/>
            <person name="Paszkiewicz K."/>
            <person name="Jones T."/>
            <person name="Grant M."/>
            <person name="Ambacheew D."/>
            <person name="Muzemil S."/>
            <person name="Studholme D.J."/>
        </authorList>
    </citation>
    <scope>NUCLEOTIDE SEQUENCE [LARGE SCALE GENOMIC DNA]</scope>
</reference>